<dbReference type="AlphaFoldDB" id="A0A8S1D1C2"/>
<dbReference type="GO" id="GO:0007165">
    <property type="term" value="P:signal transduction"/>
    <property type="evidence" value="ECO:0007669"/>
    <property type="project" value="InterPro"/>
</dbReference>
<feature type="compositionally biased region" description="Polar residues" evidence="2">
    <location>
        <begin position="262"/>
        <end position="273"/>
    </location>
</feature>
<feature type="region of interest" description="Disordered" evidence="2">
    <location>
        <begin position="378"/>
        <end position="401"/>
    </location>
</feature>
<feature type="compositionally biased region" description="Basic and acidic residues" evidence="2">
    <location>
        <begin position="831"/>
        <end position="843"/>
    </location>
</feature>
<dbReference type="Gene3D" id="1.10.555.10">
    <property type="entry name" value="Rho GTPase activation protein"/>
    <property type="match status" value="1"/>
</dbReference>
<organism evidence="4 5">
    <name type="scientific">Cloeon dipterum</name>
    <dbReference type="NCBI Taxonomy" id="197152"/>
    <lineage>
        <taxon>Eukaryota</taxon>
        <taxon>Metazoa</taxon>
        <taxon>Ecdysozoa</taxon>
        <taxon>Arthropoda</taxon>
        <taxon>Hexapoda</taxon>
        <taxon>Insecta</taxon>
        <taxon>Pterygota</taxon>
        <taxon>Palaeoptera</taxon>
        <taxon>Ephemeroptera</taxon>
        <taxon>Pisciforma</taxon>
        <taxon>Baetidae</taxon>
        <taxon>Cloeon</taxon>
    </lineage>
</organism>
<reference evidence="4 5" key="1">
    <citation type="submission" date="2020-04" db="EMBL/GenBank/DDBJ databases">
        <authorList>
            <person name="Alioto T."/>
            <person name="Alioto T."/>
            <person name="Gomez Garrido J."/>
        </authorList>
    </citation>
    <scope>NUCLEOTIDE SEQUENCE [LARGE SCALE GENOMIC DNA]</scope>
</reference>
<accession>A0A8S1D1C2</accession>
<proteinExistence type="predicted"/>
<evidence type="ECO:0000256" key="1">
    <source>
        <dbReference type="SAM" id="Coils"/>
    </source>
</evidence>
<dbReference type="InterPro" id="IPR000198">
    <property type="entry name" value="RhoGAP_dom"/>
</dbReference>
<gene>
    <name evidence="4" type="ORF">CLODIP_2_CD13812</name>
</gene>
<protein>
    <recommendedName>
        <fullName evidence="3">Rho-GAP domain-containing protein</fullName>
    </recommendedName>
</protein>
<feature type="region of interest" description="Disordered" evidence="2">
    <location>
        <begin position="831"/>
        <end position="891"/>
    </location>
</feature>
<dbReference type="SUPFAM" id="SSF48350">
    <property type="entry name" value="GTPase activation domain, GAP"/>
    <property type="match status" value="1"/>
</dbReference>
<feature type="region of interest" description="Disordered" evidence="2">
    <location>
        <begin position="262"/>
        <end position="312"/>
    </location>
</feature>
<feature type="compositionally biased region" description="Low complexity" evidence="2">
    <location>
        <begin position="702"/>
        <end position="715"/>
    </location>
</feature>
<dbReference type="InterPro" id="IPR008936">
    <property type="entry name" value="Rho_GTPase_activation_prot"/>
</dbReference>
<dbReference type="EMBL" id="CADEPI010000093">
    <property type="protein sequence ID" value="CAB3374124.1"/>
    <property type="molecule type" value="Genomic_DNA"/>
</dbReference>
<name>A0A8S1D1C2_9INSE</name>
<feature type="region of interest" description="Disordered" evidence="2">
    <location>
        <begin position="424"/>
        <end position="482"/>
    </location>
</feature>
<dbReference type="OrthoDB" id="410651at2759"/>
<keyword evidence="1" id="KW-0175">Coiled coil</keyword>
<keyword evidence="5" id="KW-1185">Reference proteome</keyword>
<feature type="domain" description="Rho-GAP" evidence="3">
    <location>
        <begin position="50"/>
        <end position="240"/>
    </location>
</feature>
<feature type="region of interest" description="Disordered" evidence="2">
    <location>
        <begin position="619"/>
        <end position="715"/>
    </location>
</feature>
<dbReference type="Proteomes" id="UP000494165">
    <property type="component" value="Unassembled WGS sequence"/>
</dbReference>
<feature type="coiled-coil region" evidence="1">
    <location>
        <begin position="532"/>
        <end position="559"/>
    </location>
</feature>
<dbReference type="InterPro" id="IPR042869">
    <property type="entry name" value="ARHGAP11A/B"/>
</dbReference>
<comment type="caution">
    <text evidence="4">The sequence shown here is derived from an EMBL/GenBank/DDBJ whole genome shotgun (WGS) entry which is preliminary data.</text>
</comment>
<dbReference type="SMART" id="SM00324">
    <property type="entry name" value="RhoGAP"/>
    <property type="match status" value="1"/>
</dbReference>
<evidence type="ECO:0000256" key="2">
    <source>
        <dbReference type="SAM" id="MobiDB-lite"/>
    </source>
</evidence>
<dbReference type="GO" id="GO:0005096">
    <property type="term" value="F:GTPase activator activity"/>
    <property type="evidence" value="ECO:0007669"/>
    <property type="project" value="TreeGrafter"/>
</dbReference>
<evidence type="ECO:0000313" key="4">
    <source>
        <dbReference type="EMBL" id="CAB3374124.1"/>
    </source>
</evidence>
<evidence type="ECO:0000313" key="5">
    <source>
        <dbReference type="Proteomes" id="UP000494165"/>
    </source>
</evidence>
<dbReference type="PROSITE" id="PS50238">
    <property type="entry name" value="RHOGAP"/>
    <property type="match status" value="1"/>
</dbReference>
<dbReference type="PANTHER" id="PTHR15670:SF4">
    <property type="entry name" value="RHO GTPASE-ACTIVATING PROTEIN 11A"/>
    <property type="match status" value="1"/>
</dbReference>
<dbReference type="PANTHER" id="PTHR15670">
    <property type="entry name" value="RHO GTPASE ACTIVATING PROTEIN 11A"/>
    <property type="match status" value="1"/>
</dbReference>
<sequence>MHVFSLENREILLGYLEKELQRRLGVKASALKIKKAKKRHSTLKTRIFQRPLEALPKQPILLKSGGVVDVPCFVVDLCQEIGKHLDTEGIFRKAGSSTRQKEIKTHFEAGGTVQENFHEVDLANVLKHFLRELPEPLISPAFQDVLSKAQKQSNEFMILLCTLLPASHLHLLAFLTEFLLDVASFSKCNLMPASNLAIVLSPSFMPISEHRHDKLTNHALQHDNNIRILEVLINESKDIGEVPMALGYQLGLIDDEKSDEVASNASMDSVSSKTKPKKRRSGSLTKMFNGIRKIVGGGGARPPSPTETETPCKAVHTPVIKSTKKRKADTPAPGAMSAKMKLDVLHSIPDGVLLSSTPFKPVSMKPMPSDTPAKSHFTLTPILKPKSPPKPVRKSPHPQGIKVKQKSRFFTPRSKSESILQRVMGQPELKKPRLSFGSKKTSKKQLVKAPNLSPPKPEVEAKVEPAPPVSRTLRRKKSWSSLSGSLGRNMRRLAPITFSDTPLLVSPYAPRLRGKIPEGLGGATAMVDLSPALNLQSQYDEIKNKVASLESQLNQVLSQTQQQQQPEEMDTNGHTASFVQTEYEKTKEDAEPFNTCQTTDQLAKRLSRELKIRRSAENRIIRSPSARKIGTLRRRSKETGRIVKTNSSTRLSRSPQRSVTGTGQTSRSLQRGRPNSITSGLTQPSPGQLQRQNAPSESNPCSAVASSSTSQQVSTPVVAEKVAWPTPEQTKSTKFAIPLSSVRGMSTRSAVRKASSFHAPESPMNHLHVRKTPSFRNASSQDESWLDAKSFLSHNTPSKLDSVGRPSIAEIKNKRAGMVLASLKLFETSPVEEKRKGGAKSKDTSPLISPKSKSPKKRLSAGWKPTNTVTPERRRSANFPRRSVTQEKENVSSPCDTLKAIKTQFSPKMELPLCLKETIYDVCTPKVPQVKSPLAAVDVNKINPSTPKQCPTIKRPLSVRPVAASAFKRTPYQSYATPCGATPVSVRRSPRLHGVTLTFS</sequence>
<evidence type="ECO:0000259" key="3">
    <source>
        <dbReference type="PROSITE" id="PS50238"/>
    </source>
</evidence>
<dbReference type="Pfam" id="PF00620">
    <property type="entry name" value="RhoGAP"/>
    <property type="match status" value="1"/>
</dbReference>
<feature type="compositionally biased region" description="Polar residues" evidence="2">
    <location>
        <begin position="644"/>
        <end position="701"/>
    </location>
</feature>